<dbReference type="Gene3D" id="3.40.630.30">
    <property type="match status" value="1"/>
</dbReference>
<reference evidence="2" key="2">
    <citation type="submission" date="2020-09" db="EMBL/GenBank/DDBJ databases">
        <authorList>
            <person name="Sun Q."/>
            <person name="Ohkuma M."/>
        </authorList>
    </citation>
    <scope>NUCLEOTIDE SEQUENCE</scope>
    <source>
        <strain evidence="2">JCM 19831</strain>
    </source>
</reference>
<organism evidence="2 3">
    <name type="scientific">Dactylosporangium sucinum</name>
    <dbReference type="NCBI Taxonomy" id="1424081"/>
    <lineage>
        <taxon>Bacteria</taxon>
        <taxon>Bacillati</taxon>
        <taxon>Actinomycetota</taxon>
        <taxon>Actinomycetes</taxon>
        <taxon>Micromonosporales</taxon>
        <taxon>Micromonosporaceae</taxon>
        <taxon>Dactylosporangium</taxon>
    </lineage>
</organism>
<dbReference type="EMBL" id="BMPI01000060">
    <property type="protein sequence ID" value="GGM70102.1"/>
    <property type="molecule type" value="Genomic_DNA"/>
</dbReference>
<dbReference type="InterPro" id="IPR016181">
    <property type="entry name" value="Acyl_CoA_acyltransferase"/>
</dbReference>
<dbReference type="InterPro" id="IPR000182">
    <property type="entry name" value="GNAT_dom"/>
</dbReference>
<protein>
    <submittedName>
        <fullName evidence="2">N-acetyltransferase</fullName>
    </submittedName>
</protein>
<dbReference type="PROSITE" id="PS51186">
    <property type="entry name" value="GNAT"/>
    <property type="match status" value="1"/>
</dbReference>
<keyword evidence="3" id="KW-1185">Reference proteome</keyword>
<gene>
    <name evidence="2" type="ORF">GCM10007977_084880</name>
</gene>
<dbReference type="SUPFAM" id="SSF55729">
    <property type="entry name" value="Acyl-CoA N-acyltransferases (Nat)"/>
    <property type="match status" value="1"/>
</dbReference>
<dbReference type="Proteomes" id="UP000642070">
    <property type="component" value="Unassembled WGS sequence"/>
</dbReference>
<evidence type="ECO:0000259" key="1">
    <source>
        <dbReference type="PROSITE" id="PS51186"/>
    </source>
</evidence>
<evidence type="ECO:0000313" key="3">
    <source>
        <dbReference type="Proteomes" id="UP000642070"/>
    </source>
</evidence>
<dbReference type="GO" id="GO:0016747">
    <property type="term" value="F:acyltransferase activity, transferring groups other than amino-acyl groups"/>
    <property type="evidence" value="ECO:0007669"/>
    <property type="project" value="InterPro"/>
</dbReference>
<reference evidence="2" key="1">
    <citation type="journal article" date="2014" name="Int. J. Syst. Evol. Microbiol.">
        <title>Complete genome sequence of Corynebacterium casei LMG S-19264T (=DSM 44701T), isolated from a smear-ripened cheese.</title>
        <authorList>
            <consortium name="US DOE Joint Genome Institute (JGI-PGF)"/>
            <person name="Walter F."/>
            <person name="Albersmeier A."/>
            <person name="Kalinowski J."/>
            <person name="Ruckert C."/>
        </authorList>
    </citation>
    <scope>NUCLEOTIDE SEQUENCE</scope>
    <source>
        <strain evidence="2">JCM 19831</strain>
    </source>
</reference>
<feature type="domain" description="N-acetyltransferase" evidence="1">
    <location>
        <begin position="146"/>
        <end position="288"/>
    </location>
</feature>
<proteinExistence type="predicted"/>
<dbReference type="AlphaFoldDB" id="A0A917UA02"/>
<evidence type="ECO:0000313" key="2">
    <source>
        <dbReference type="EMBL" id="GGM70102.1"/>
    </source>
</evidence>
<comment type="caution">
    <text evidence="2">The sequence shown here is derived from an EMBL/GenBank/DDBJ whole genome shotgun (WGS) entry which is preliminary data.</text>
</comment>
<dbReference type="Pfam" id="PF00583">
    <property type="entry name" value="Acetyltransf_1"/>
    <property type="match status" value="1"/>
</dbReference>
<name>A0A917UA02_9ACTN</name>
<accession>A0A917UA02</accession>
<dbReference type="RefSeq" id="WP_190255733.1">
    <property type="nucleotide sequence ID" value="NZ_BMPI01000060.1"/>
</dbReference>
<sequence>MAELGGFTCVRDPDVRSFAAAALDWLVRDPVRNTVPAALVDGLLRDGLDPGDAVWLRVMRGGTVAGTALWTPPRAMFVSAPDPAAARFLGAYVASAPAELAGLDAVNGADGELEAFADGYGAAEVTGWRNRLHVLDTLRPPVGVPGSLAEATPADLGLVLDWVRAFGVETGTSSEQSEASAAARLAAGGLCWFWRAGGEPVSFLWRTRPVGGVVRLSAVYTPPSRRGHGYAAACVAGASARALDAGAQRCVLYTDLANPVSNRLYARLGYVPVLDGGVRKLGVPRVAA</sequence>